<proteinExistence type="inferred from homology"/>
<name>K1PIB7_MAGGI</name>
<dbReference type="GO" id="GO:0005524">
    <property type="term" value="F:ATP binding"/>
    <property type="evidence" value="ECO:0007669"/>
    <property type="project" value="UniProtKB-KW"/>
</dbReference>
<protein>
    <recommendedName>
        <fullName evidence="5">Phenylalanine--tRNA ligase beta subunit</fullName>
        <ecNumber evidence="4">6.1.1.20</ecNumber>
    </recommendedName>
    <alternativeName>
        <fullName evidence="14">Phenylalanyl-tRNA synthetase beta subunit</fullName>
    </alternativeName>
</protein>
<dbReference type="SMART" id="SM00873">
    <property type="entry name" value="B3_4"/>
    <property type="match status" value="1"/>
</dbReference>
<evidence type="ECO:0000256" key="9">
    <source>
        <dbReference type="ARBA" id="ARBA00022741"/>
    </source>
</evidence>
<evidence type="ECO:0000256" key="2">
    <source>
        <dbReference type="ARBA" id="ARBA00004496"/>
    </source>
</evidence>
<evidence type="ECO:0000256" key="5">
    <source>
        <dbReference type="ARBA" id="ARBA00017032"/>
    </source>
</evidence>
<dbReference type="SUPFAM" id="SSF55681">
    <property type="entry name" value="Class II aaRS and biotin synthetases"/>
    <property type="match status" value="1"/>
</dbReference>
<dbReference type="EC" id="6.1.1.20" evidence="4"/>
<dbReference type="SMART" id="SM00874">
    <property type="entry name" value="B5"/>
    <property type="match status" value="1"/>
</dbReference>
<keyword evidence="12" id="KW-0648">Protein biosynthesis</keyword>
<dbReference type="EMBL" id="JH817889">
    <property type="protein sequence ID" value="EKC18579.1"/>
    <property type="molecule type" value="Genomic_DNA"/>
</dbReference>
<keyword evidence="10" id="KW-0067">ATP-binding</keyword>
<dbReference type="CDD" id="cd00769">
    <property type="entry name" value="PheRS_beta_core"/>
    <property type="match status" value="1"/>
</dbReference>
<dbReference type="Pfam" id="PF03484">
    <property type="entry name" value="B5"/>
    <property type="match status" value="1"/>
</dbReference>
<dbReference type="GO" id="GO:0009328">
    <property type="term" value="C:phenylalanine-tRNA ligase complex"/>
    <property type="evidence" value="ECO:0007669"/>
    <property type="project" value="TreeGrafter"/>
</dbReference>
<evidence type="ECO:0000256" key="13">
    <source>
        <dbReference type="ARBA" id="ARBA00023146"/>
    </source>
</evidence>
<sequence>MLKTIVFISSFAAVFIPGCRKRVGLSRDLLLNGSLTLGHTYGTAIEETVFEKCLSSSGVFSALVDPMGNSVDVSTLESLLFAVTSILSNADICTYKDAYVSCIKTDLPTSSYAADARLKNVINVTKFESEINSICSMNISNLISAVQGCESNLVTIKTSCITVDYSSDANFCAHRRITFEEFDELCFEFGVEPEEPDEKEIAENPDSALEWKVEIGANRYDLLCLEGLARGLLVFLEKIKAPIYKSIPAWTGKSAKLRILPSTAKVRPFAVAAILRNITFTPESYKSFIDLQDKLHQNLCRRRTLVAIGTHDLDTIKGPFFYDAKPPSKIKFKALNQTQEMTACQLMELYSNESHLKQYLPIIQDKPVYPVIYDSNGVVLSMPPIINGEHSKITLNTRNVFIECTATDLNKAKITLDTIVTMFSQYCSPKYEGIESVEVVNPCGTSVMYPELHYRLEEIDVSETNQKIGICIPPGEMARLLTKMCLFSLSLYSINVHVHIFLSLTTIHVIHACDIMEDVAIAYGYNHITKTIPQTNCIGNQYPINKLSDLLRQEIAAAGFTEVLTFALCSRDDVADKLGKNIKNVNAVHIANPKTLEFQVARTTLLPGILKTISKNKNMPLPLKLFEISDIVMCDPKKDVGARNERWMCAVNYNKSSGFEIVKGLLDRVMQLMEIPFQKGNDGYYIEACDDPTYFQGRCATVILRGKPIGKIGVLHPDVVTKFDLNNPCSAFEISVEPLLRSS</sequence>
<dbReference type="Gene3D" id="3.30.56.10">
    <property type="match status" value="2"/>
</dbReference>
<dbReference type="Pfam" id="PF17759">
    <property type="entry name" value="tRNA_synthFbeta"/>
    <property type="match status" value="1"/>
</dbReference>
<evidence type="ECO:0000313" key="15">
    <source>
        <dbReference type="EMBL" id="EKC18579.1"/>
    </source>
</evidence>
<evidence type="ECO:0000256" key="6">
    <source>
        <dbReference type="ARBA" id="ARBA00022490"/>
    </source>
</evidence>
<dbReference type="GO" id="GO:0000287">
    <property type="term" value="F:magnesium ion binding"/>
    <property type="evidence" value="ECO:0007669"/>
    <property type="project" value="InterPro"/>
</dbReference>
<keyword evidence="13 15" id="KW-0030">Aminoacyl-tRNA synthetase</keyword>
<dbReference type="InterPro" id="IPR045060">
    <property type="entry name" value="Phe-tRNA-ligase_IIc_bsu"/>
</dbReference>
<dbReference type="PANTHER" id="PTHR10947:SF0">
    <property type="entry name" value="PHENYLALANINE--TRNA LIGASE BETA SUBUNIT"/>
    <property type="match status" value="1"/>
</dbReference>
<keyword evidence="9" id="KW-0547">Nucleotide-binding</keyword>
<dbReference type="InterPro" id="IPR041616">
    <property type="entry name" value="PheRS_beta_core"/>
</dbReference>
<dbReference type="NCBIfam" id="TIGR00471">
    <property type="entry name" value="pheT_arch"/>
    <property type="match status" value="1"/>
</dbReference>
<evidence type="ECO:0000256" key="10">
    <source>
        <dbReference type="ARBA" id="ARBA00022840"/>
    </source>
</evidence>
<keyword evidence="7" id="KW-0436">Ligase</keyword>
<dbReference type="HOGENOM" id="CLU_020279_2_0_1"/>
<dbReference type="InterPro" id="IPR005146">
    <property type="entry name" value="B3/B4_tRNA-bd"/>
</dbReference>
<dbReference type="InterPro" id="IPR009061">
    <property type="entry name" value="DNA-bd_dom_put_sf"/>
</dbReference>
<dbReference type="AlphaFoldDB" id="K1PIB7"/>
<dbReference type="GO" id="GO:0006432">
    <property type="term" value="P:phenylalanyl-tRNA aminoacylation"/>
    <property type="evidence" value="ECO:0007669"/>
    <property type="project" value="InterPro"/>
</dbReference>
<comment type="similarity">
    <text evidence="3">Belongs to the phenylalanyl-tRNA synthetase beta subunit family. Type 2 subfamily.</text>
</comment>
<dbReference type="InterPro" id="IPR005147">
    <property type="entry name" value="tRNA_synthase_B5-dom"/>
</dbReference>
<evidence type="ECO:0000256" key="7">
    <source>
        <dbReference type="ARBA" id="ARBA00022598"/>
    </source>
</evidence>
<dbReference type="InParanoid" id="K1PIB7"/>
<comment type="subcellular location">
    <subcellularLocation>
        <location evidence="2">Cytoplasm</location>
    </subcellularLocation>
</comment>
<evidence type="ECO:0000256" key="14">
    <source>
        <dbReference type="ARBA" id="ARBA00033189"/>
    </source>
</evidence>
<dbReference type="GO" id="GO:0004826">
    <property type="term" value="F:phenylalanine-tRNA ligase activity"/>
    <property type="evidence" value="ECO:0007669"/>
    <property type="project" value="UniProtKB-EC"/>
</dbReference>
<evidence type="ECO:0000256" key="12">
    <source>
        <dbReference type="ARBA" id="ARBA00022917"/>
    </source>
</evidence>
<evidence type="ECO:0000256" key="11">
    <source>
        <dbReference type="ARBA" id="ARBA00022842"/>
    </source>
</evidence>
<dbReference type="InterPro" id="IPR040659">
    <property type="entry name" value="PhetRS_B1"/>
</dbReference>
<dbReference type="InterPro" id="IPR020825">
    <property type="entry name" value="Phe-tRNA_synthase-like_B3/B4"/>
</dbReference>
<reference evidence="15" key="1">
    <citation type="journal article" date="2012" name="Nature">
        <title>The oyster genome reveals stress adaptation and complexity of shell formation.</title>
        <authorList>
            <person name="Zhang G."/>
            <person name="Fang X."/>
            <person name="Guo X."/>
            <person name="Li L."/>
            <person name="Luo R."/>
            <person name="Xu F."/>
            <person name="Yang P."/>
            <person name="Zhang L."/>
            <person name="Wang X."/>
            <person name="Qi H."/>
            <person name="Xiong Z."/>
            <person name="Que H."/>
            <person name="Xie Y."/>
            <person name="Holland P.W."/>
            <person name="Paps J."/>
            <person name="Zhu Y."/>
            <person name="Wu F."/>
            <person name="Chen Y."/>
            <person name="Wang J."/>
            <person name="Peng C."/>
            <person name="Meng J."/>
            <person name="Yang L."/>
            <person name="Liu J."/>
            <person name="Wen B."/>
            <person name="Zhang N."/>
            <person name="Huang Z."/>
            <person name="Zhu Q."/>
            <person name="Feng Y."/>
            <person name="Mount A."/>
            <person name="Hedgecock D."/>
            <person name="Xu Z."/>
            <person name="Liu Y."/>
            <person name="Domazet-Loso T."/>
            <person name="Du Y."/>
            <person name="Sun X."/>
            <person name="Zhang S."/>
            <person name="Liu B."/>
            <person name="Cheng P."/>
            <person name="Jiang X."/>
            <person name="Li J."/>
            <person name="Fan D."/>
            <person name="Wang W."/>
            <person name="Fu W."/>
            <person name="Wang T."/>
            <person name="Wang B."/>
            <person name="Zhang J."/>
            <person name="Peng Z."/>
            <person name="Li Y."/>
            <person name="Li N."/>
            <person name="Wang J."/>
            <person name="Chen M."/>
            <person name="He Y."/>
            <person name="Tan F."/>
            <person name="Song X."/>
            <person name="Zheng Q."/>
            <person name="Huang R."/>
            <person name="Yang H."/>
            <person name="Du X."/>
            <person name="Chen L."/>
            <person name="Yang M."/>
            <person name="Gaffney P.M."/>
            <person name="Wang S."/>
            <person name="Luo L."/>
            <person name="She Z."/>
            <person name="Ming Y."/>
            <person name="Huang W."/>
            <person name="Zhang S."/>
            <person name="Huang B."/>
            <person name="Zhang Y."/>
            <person name="Qu T."/>
            <person name="Ni P."/>
            <person name="Miao G."/>
            <person name="Wang J."/>
            <person name="Wang Q."/>
            <person name="Steinberg C.E."/>
            <person name="Wang H."/>
            <person name="Li N."/>
            <person name="Qian L."/>
            <person name="Zhang G."/>
            <person name="Li Y."/>
            <person name="Yang H."/>
            <person name="Liu X."/>
            <person name="Wang J."/>
            <person name="Yin Y."/>
            <person name="Wang J."/>
        </authorList>
    </citation>
    <scope>NUCLEOTIDE SEQUENCE [LARGE SCALE GENOMIC DNA]</scope>
    <source>
        <strain evidence="15">05x7-T-G4-1.051#20</strain>
    </source>
</reference>
<dbReference type="SUPFAM" id="SSF56037">
    <property type="entry name" value="PheT/TilS domain"/>
    <property type="match status" value="1"/>
</dbReference>
<evidence type="ECO:0000256" key="3">
    <source>
        <dbReference type="ARBA" id="ARBA00007438"/>
    </source>
</evidence>
<dbReference type="InterPro" id="IPR004531">
    <property type="entry name" value="Phe-tRNA-synth_IIc_bsu_arc_euk"/>
</dbReference>
<dbReference type="FunCoup" id="K1PIB7">
    <property type="interactions" value="1760"/>
</dbReference>
<dbReference type="SUPFAM" id="SSF46955">
    <property type="entry name" value="Putative DNA-binding domain"/>
    <property type="match status" value="1"/>
</dbReference>
<dbReference type="Gene3D" id="3.30.930.10">
    <property type="entry name" value="Bira Bifunctional Protein, Domain 2"/>
    <property type="match status" value="1"/>
</dbReference>
<accession>K1PIB7</accession>
<dbReference type="InterPro" id="IPR045864">
    <property type="entry name" value="aa-tRNA-synth_II/BPL/LPL"/>
</dbReference>
<comment type="cofactor">
    <cofactor evidence="1">
        <name>Mg(2+)</name>
        <dbReference type="ChEBI" id="CHEBI:18420"/>
    </cofactor>
</comment>
<dbReference type="PROSITE" id="PS51483">
    <property type="entry name" value="B5"/>
    <property type="match status" value="1"/>
</dbReference>
<dbReference type="FunFam" id="3.30.930.10:FF:000032">
    <property type="entry name" value="Phenylalanine--tRNA ligase beta subunit"/>
    <property type="match status" value="1"/>
</dbReference>
<keyword evidence="11" id="KW-0460">Magnesium</keyword>
<evidence type="ECO:0000256" key="1">
    <source>
        <dbReference type="ARBA" id="ARBA00001946"/>
    </source>
</evidence>
<evidence type="ECO:0000256" key="4">
    <source>
        <dbReference type="ARBA" id="ARBA00012814"/>
    </source>
</evidence>
<dbReference type="FunFam" id="3.50.40.10:FF:000002">
    <property type="entry name" value="phenylalanine--tRNA ligase beta subunit"/>
    <property type="match status" value="1"/>
</dbReference>
<dbReference type="PANTHER" id="PTHR10947">
    <property type="entry name" value="PHENYLALANYL-TRNA SYNTHETASE BETA CHAIN AND LEUCINE-RICH REPEAT-CONTAINING PROTEIN 47"/>
    <property type="match status" value="1"/>
</dbReference>
<dbReference type="Gene3D" id="3.50.40.10">
    <property type="entry name" value="Phenylalanyl-trna Synthetase, Chain B, domain 3"/>
    <property type="match status" value="1"/>
</dbReference>
<evidence type="ECO:0000256" key="8">
    <source>
        <dbReference type="ARBA" id="ARBA00022723"/>
    </source>
</evidence>
<keyword evidence="8" id="KW-0479">Metal-binding</keyword>
<keyword evidence="6" id="KW-0963">Cytoplasm</keyword>
<dbReference type="GO" id="GO:0003723">
    <property type="term" value="F:RNA binding"/>
    <property type="evidence" value="ECO:0007669"/>
    <property type="project" value="InterPro"/>
</dbReference>
<gene>
    <name evidence="15" type="ORF">CGI_10011753</name>
</gene>
<organism evidence="15">
    <name type="scientific">Magallana gigas</name>
    <name type="common">Pacific oyster</name>
    <name type="synonym">Crassostrea gigas</name>
    <dbReference type="NCBI Taxonomy" id="29159"/>
    <lineage>
        <taxon>Eukaryota</taxon>
        <taxon>Metazoa</taxon>
        <taxon>Spiralia</taxon>
        <taxon>Lophotrochozoa</taxon>
        <taxon>Mollusca</taxon>
        <taxon>Bivalvia</taxon>
        <taxon>Autobranchia</taxon>
        <taxon>Pteriomorphia</taxon>
        <taxon>Ostreida</taxon>
        <taxon>Ostreoidea</taxon>
        <taxon>Ostreidae</taxon>
        <taxon>Magallana</taxon>
    </lineage>
</organism>
<dbReference type="Pfam" id="PF18262">
    <property type="entry name" value="PhetRS_B1"/>
    <property type="match status" value="1"/>
</dbReference>
<dbReference type="Pfam" id="PF03483">
    <property type="entry name" value="B3_4"/>
    <property type="match status" value="1"/>
</dbReference>